<dbReference type="Proteomes" id="UP000192276">
    <property type="component" value="Unassembled WGS sequence"/>
</dbReference>
<keyword evidence="1" id="KW-0472">Membrane</keyword>
<feature type="transmembrane region" description="Helical" evidence="1">
    <location>
        <begin position="20"/>
        <end position="42"/>
    </location>
</feature>
<keyword evidence="1" id="KW-1133">Transmembrane helix</keyword>
<proteinExistence type="predicted"/>
<keyword evidence="1" id="KW-0812">Transmembrane</keyword>
<reference evidence="3" key="1">
    <citation type="submission" date="2016-04" db="EMBL/GenBank/DDBJ databases">
        <authorList>
            <person name="Chen L."/>
            <person name="Zhuang W."/>
            <person name="Wang G."/>
        </authorList>
    </citation>
    <scope>NUCLEOTIDE SEQUENCE [LARGE SCALE GENOMIC DNA]</scope>
    <source>
        <strain evidence="3">208</strain>
    </source>
</reference>
<keyword evidence="3" id="KW-1185">Reference proteome</keyword>
<evidence type="ECO:0000256" key="1">
    <source>
        <dbReference type="SAM" id="Phobius"/>
    </source>
</evidence>
<comment type="caution">
    <text evidence="2">The sequence shown here is derived from an EMBL/GenBank/DDBJ whole genome shotgun (WGS) entry which is preliminary data.</text>
</comment>
<evidence type="ECO:0000313" key="2">
    <source>
        <dbReference type="EMBL" id="OQP49257.1"/>
    </source>
</evidence>
<evidence type="ECO:0000313" key="3">
    <source>
        <dbReference type="Proteomes" id="UP000192276"/>
    </source>
</evidence>
<protein>
    <submittedName>
        <fullName evidence="2">Uncharacterized protein</fullName>
    </submittedName>
</protein>
<name>A0A1V9ESW7_9BACT</name>
<gene>
    <name evidence="2" type="ORF">A4R26_30900</name>
</gene>
<dbReference type="EMBL" id="LWBP01000229">
    <property type="protein sequence ID" value="OQP49257.1"/>
    <property type="molecule type" value="Genomic_DNA"/>
</dbReference>
<sequence length="87" mass="10142">MQKIFLLIVIEQIFIAQMGIWFSVSYLLYFFVVCLMIFLKLLRGTYKKRQKIQLMHFSDKNPTLIKGQFNKKPASCGSGVLLIYNSS</sequence>
<accession>A0A1V9ESW7</accession>
<dbReference type="AlphaFoldDB" id="A0A1V9ESW7"/>
<organism evidence="2 3">
    <name type="scientific">Niastella populi</name>
    <dbReference type="NCBI Taxonomy" id="550983"/>
    <lineage>
        <taxon>Bacteria</taxon>
        <taxon>Pseudomonadati</taxon>
        <taxon>Bacteroidota</taxon>
        <taxon>Chitinophagia</taxon>
        <taxon>Chitinophagales</taxon>
        <taxon>Chitinophagaceae</taxon>
        <taxon>Niastella</taxon>
    </lineage>
</organism>